<evidence type="ECO:0000256" key="3">
    <source>
        <dbReference type="ARBA" id="ARBA00010037"/>
    </source>
</evidence>
<dbReference type="GO" id="GO:0008742">
    <property type="term" value="F:L-ribulose-phosphate 4-epimerase activity"/>
    <property type="evidence" value="ECO:0007669"/>
    <property type="project" value="UniProtKB-EC"/>
</dbReference>
<evidence type="ECO:0000313" key="9">
    <source>
        <dbReference type="Proteomes" id="UP000184389"/>
    </source>
</evidence>
<name>A0A1M5YPQ6_9FIRM</name>
<evidence type="ECO:0000256" key="2">
    <source>
        <dbReference type="ARBA" id="ARBA00001947"/>
    </source>
</evidence>
<dbReference type="Gene3D" id="3.40.225.10">
    <property type="entry name" value="Class II aldolase/adducin N-terminal domain"/>
    <property type="match status" value="1"/>
</dbReference>
<dbReference type="NCBIfam" id="NF005123">
    <property type="entry name" value="PRK06557.1"/>
    <property type="match status" value="1"/>
</dbReference>
<keyword evidence="6" id="KW-0862">Zinc</keyword>
<evidence type="ECO:0000259" key="7">
    <source>
        <dbReference type="SMART" id="SM01007"/>
    </source>
</evidence>
<dbReference type="SMART" id="SM01007">
    <property type="entry name" value="Aldolase_II"/>
    <property type="match status" value="1"/>
</dbReference>
<accession>A0A1M5YPQ6</accession>
<dbReference type="GO" id="GO:0019323">
    <property type="term" value="P:pentose catabolic process"/>
    <property type="evidence" value="ECO:0007669"/>
    <property type="project" value="TreeGrafter"/>
</dbReference>
<dbReference type="InterPro" id="IPR036409">
    <property type="entry name" value="Aldolase_II/adducin_N_sf"/>
</dbReference>
<comment type="similarity">
    <text evidence="3">Belongs to the aldolase class II family. AraD/FucA subfamily.</text>
</comment>
<evidence type="ECO:0000256" key="1">
    <source>
        <dbReference type="ARBA" id="ARBA00001726"/>
    </source>
</evidence>
<organism evidence="8 9">
    <name type="scientific">Sporanaerobacter acetigenes DSM 13106</name>
    <dbReference type="NCBI Taxonomy" id="1123281"/>
    <lineage>
        <taxon>Bacteria</taxon>
        <taxon>Bacillati</taxon>
        <taxon>Bacillota</taxon>
        <taxon>Tissierellia</taxon>
        <taxon>Tissierellales</taxon>
        <taxon>Sporanaerobacteraceae</taxon>
        <taxon>Sporanaerobacter</taxon>
    </lineage>
</organism>
<dbReference type="SUPFAM" id="SSF53639">
    <property type="entry name" value="AraD/HMP-PK domain-like"/>
    <property type="match status" value="1"/>
</dbReference>
<dbReference type="PANTHER" id="PTHR22789:SF8">
    <property type="entry name" value="L-RIBULOSE-5-PHOSPHATE 4-EPIMERASE SGBE"/>
    <property type="match status" value="1"/>
</dbReference>
<protein>
    <recommendedName>
        <fullName evidence="4">L-ribulose-5-phosphate 4-epimerase</fullName>
        <ecNumber evidence="4">5.1.3.4</ecNumber>
    </recommendedName>
</protein>
<dbReference type="InterPro" id="IPR001303">
    <property type="entry name" value="Aldolase_II/adducin_N"/>
</dbReference>
<dbReference type="AlphaFoldDB" id="A0A1M5YPQ6"/>
<evidence type="ECO:0000313" key="8">
    <source>
        <dbReference type="EMBL" id="SHI14067.1"/>
    </source>
</evidence>
<dbReference type="GO" id="GO:0005829">
    <property type="term" value="C:cytosol"/>
    <property type="evidence" value="ECO:0007669"/>
    <property type="project" value="TreeGrafter"/>
</dbReference>
<evidence type="ECO:0000256" key="4">
    <source>
        <dbReference type="ARBA" id="ARBA00013186"/>
    </source>
</evidence>
<keyword evidence="5" id="KW-0479">Metal-binding</keyword>
<dbReference type="GO" id="GO:0016832">
    <property type="term" value="F:aldehyde-lyase activity"/>
    <property type="evidence" value="ECO:0007669"/>
    <property type="project" value="TreeGrafter"/>
</dbReference>
<dbReference type="STRING" id="1123281.SAMN02745180_02355"/>
<dbReference type="EC" id="5.1.3.4" evidence="4"/>
<dbReference type="EMBL" id="FQXR01000014">
    <property type="protein sequence ID" value="SHI14067.1"/>
    <property type="molecule type" value="Genomic_DNA"/>
</dbReference>
<sequence length="217" mass="23934">MQMMLEQFRKQIVEIGIQLKEYKLISLTGGNVSGRDEETGLIAITPSGMEYEKLKPEDVVIVNIDGDIIEGNRKPSSDLITHLQIYKARKDINGIIHTHSTYASCFAVLNESIPVVSTTMANEVGGEVPVAKYAPVASEELGISIIENIGDQKAVLLQNHGVFTFGKDPHHALVAAVMLEDASKVYYLAKAIGEPIRLPEEEIKRANDLFKNVYGQR</sequence>
<dbReference type="InterPro" id="IPR050197">
    <property type="entry name" value="Aldolase_class_II_sugar_metab"/>
</dbReference>
<dbReference type="Proteomes" id="UP000184389">
    <property type="component" value="Unassembled WGS sequence"/>
</dbReference>
<keyword evidence="9" id="KW-1185">Reference proteome</keyword>
<gene>
    <name evidence="8" type="ORF">SAMN02745180_02355</name>
</gene>
<comment type="catalytic activity">
    <reaction evidence="1">
        <text>L-ribulose 5-phosphate = D-xylulose 5-phosphate</text>
        <dbReference type="Rhea" id="RHEA:22368"/>
        <dbReference type="ChEBI" id="CHEBI:57737"/>
        <dbReference type="ChEBI" id="CHEBI:58226"/>
        <dbReference type="EC" id="5.1.3.4"/>
    </reaction>
</comment>
<evidence type="ECO:0000256" key="5">
    <source>
        <dbReference type="ARBA" id="ARBA00022723"/>
    </source>
</evidence>
<dbReference type="GO" id="GO:0046872">
    <property type="term" value="F:metal ion binding"/>
    <property type="evidence" value="ECO:0007669"/>
    <property type="project" value="UniProtKB-KW"/>
</dbReference>
<evidence type="ECO:0000256" key="6">
    <source>
        <dbReference type="ARBA" id="ARBA00022833"/>
    </source>
</evidence>
<comment type="cofactor">
    <cofactor evidence="2">
        <name>Zn(2+)</name>
        <dbReference type="ChEBI" id="CHEBI:29105"/>
    </cofactor>
</comment>
<dbReference type="Pfam" id="PF00596">
    <property type="entry name" value="Aldolase_II"/>
    <property type="match status" value="1"/>
</dbReference>
<dbReference type="PANTHER" id="PTHR22789">
    <property type="entry name" value="FUCULOSE PHOSPHATE ALDOLASE"/>
    <property type="match status" value="1"/>
</dbReference>
<feature type="domain" description="Class II aldolase/adducin N-terminal" evidence="7">
    <location>
        <begin position="10"/>
        <end position="187"/>
    </location>
</feature>
<proteinExistence type="inferred from homology"/>
<reference evidence="8 9" key="1">
    <citation type="submission" date="2016-11" db="EMBL/GenBank/DDBJ databases">
        <authorList>
            <person name="Jaros S."/>
            <person name="Januszkiewicz K."/>
            <person name="Wedrychowicz H."/>
        </authorList>
    </citation>
    <scope>NUCLEOTIDE SEQUENCE [LARGE SCALE GENOMIC DNA]</scope>
    <source>
        <strain evidence="8 9">DSM 13106</strain>
    </source>
</reference>